<dbReference type="InterPro" id="IPR004344">
    <property type="entry name" value="TTL/TTLL_fam"/>
</dbReference>
<keyword evidence="8" id="KW-1185">Reference proteome</keyword>
<protein>
    <recommendedName>
        <fullName evidence="9">Tubulin glycylase 3A-like</fullName>
    </recommendedName>
</protein>
<feature type="compositionally biased region" description="Low complexity" evidence="6">
    <location>
        <begin position="214"/>
        <end position="224"/>
    </location>
</feature>
<dbReference type="PANTHER" id="PTHR45870:SF2">
    <property type="entry name" value="TUBULIN MONOGLYCYLASE TTLL3"/>
    <property type="match status" value="1"/>
</dbReference>
<dbReference type="PANTHER" id="PTHR45870">
    <property type="entry name" value="TUBULIN MONOGLYCYLASE TTLL3"/>
    <property type="match status" value="1"/>
</dbReference>
<dbReference type="EMBL" id="VTPC01091206">
    <property type="protein sequence ID" value="KAF2879228.1"/>
    <property type="molecule type" value="Genomic_DNA"/>
</dbReference>
<feature type="compositionally biased region" description="Basic and acidic residues" evidence="6">
    <location>
        <begin position="123"/>
        <end position="141"/>
    </location>
</feature>
<dbReference type="SUPFAM" id="SSF56059">
    <property type="entry name" value="Glutathione synthetase ATP-binding domain-like"/>
    <property type="match status" value="1"/>
</dbReference>
<evidence type="ECO:0000256" key="2">
    <source>
        <dbReference type="ARBA" id="ARBA00022490"/>
    </source>
</evidence>
<feature type="region of interest" description="Disordered" evidence="6">
    <location>
        <begin position="55"/>
        <end position="156"/>
    </location>
</feature>
<evidence type="ECO:0000256" key="1">
    <source>
        <dbReference type="ARBA" id="ARBA00004496"/>
    </source>
</evidence>
<organism evidence="7 8">
    <name type="scientific">Ignelater luminosus</name>
    <name type="common">Cucubano</name>
    <name type="synonym">Pyrophorus luminosus</name>
    <dbReference type="NCBI Taxonomy" id="2038154"/>
    <lineage>
        <taxon>Eukaryota</taxon>
        <taxon>Metazoa</taxon>
        <taxon>Ecdysozoa</taxon>
        <taxon>Arthropoda</taxon>
        <taxon>Hexapoda</taxon>
        <taxon>Insecta</taxon>
        <taxon>Pterygota</taxon>
        <taxon>Neoptera</taxon>
        <taxon>Endopterygota</taxon>
        <taxon>Coleoptera</taxon>
        <taxon>Polyphaga</taxon>
        <taxon>Elateriformia</taxon>
        <taxon>Elateroidea</taxon>
        <taxon>Elateridae</taxon>
        <taxon>Agrypninae</taxon>
        <taxon>Pyrophorini</taxon>
        <taxon>Ignelater</taxon>
    </lineage>
</organism>
<dbReference type="Gene3D" id="3.30.1490.20">
    <property type="entry name" value="ATP-grasp fold, A domain"/>
    <property type="match status" value="1"/>
</dbReference>
<dbReference type="InterPro" id="IPR013815">
    <property type="entry name" value="ATP_grasp_subdomain_1"/>
</dbReference>
<comment type="caution">
    <text evidence="7">The sequence shown here is derived from an EMBL/GenBank/DDBJ whole genome shotgun (WGS) entry which is preliminary data.</text>
</comment>
<evidence type="ECO:0008006" key="9">
    <source>
        <dbReference type="Google" id="ProtNLM"/>
    </source>
</evidence>
<dbReference type="GO" id="GO:0005930">
    <property type="term" value="C:axoneme"/>
    <property type="evidence" value="ECO:0007669"/>
    <property type="project" value="TreeGrafter"/>
</dbReference>
<keyword evidence="4" id="KW-0547">Nucleotide-binding</keyword>
<evidence type="ECO:0000256" key="5">
    <source>
        <dbReference type="ARBA" id="ARBA00022840"/>
    </source>
</evidence>
<name>A0A8K0C755_IGNLU</name>
<accession>A0A8K0C755</accession>
<evidence type="ECO:0000313" key="7">
    <source>
        <dbReference type="EMBL" id="KAF2879228.1"/>
    </source>
</evidence>
<feature type="compositionally biased region" description="Basic and acidic residues" evidence="6">
    <location>
        <begin position="55"/>
        <end position="84"/>
    </location>
</feature>
<dbReference type="InterPro" id="IPR051437">
    <property type="entry name" value="TTLL_monoglycylase"/>
</dbReference>
<feature type="region of interest" description="Disordered" evidence="6">
    <location>
        <begin position="681"/>
        <end position="714"/>
    </location>
</feature>
<dbReference type="OrthoDB" id="202825at2759"/>
<dbReference type="Proteomes" id="UP000801492">
    <property type="component" value="Unassembled WGS sequence"/>
</dbReference>
<evidence type="ECO:0000256" key="6">
    <source>
        <dbReference type="SAM" id="MobiDB-lite"/>
    </source>
</evidence>
<keyword evidence="3" id="KW-0436">Ligase</keyword>
<evidence type="ECO:0000256" key="3">
    <source>
        <dbReference type="ARBA" id="ARBA00022598"/>
    </source>
</evidence>
<feature type="compositionally biased region" description="Basic and acidic residues" evidence="6">
    <location>
        <begin position="692"/>
        <end position="702"/>
    </location>
</feature>
<evidence type="ECO:0000313" key="8">
    <source>
        <dbReference type="Proteomes" id="UP000801492"/>
    </source>
</evidence>
<feature type="region of interest" description="Disordered" evidence="6">
    <location>
        <begin position="1"/>
        <end position="28"/>
    </location>
</feature>
<sequence length="785" mass="91631">MQEEIAEITEICTDDRQTKNNGERGQDDIEIGLEIVALEMGRILEELKDNLERLPWEQTKEDREGNEDTAKKKVYDAKTKDTNKSNRSAISVSASNPVKYQQLPNSKTKRSASFNKNYYQKTKPQDTIRPVIEEKKDDQSKPKQARQKPANKPNYQVQKTNYPLNYEKLMRLHNSVFPKNASSNCYFVNSKTSMSHRTMGARPGEVLNRFSSMNATNSTTSSNSKAPISPKQGIKRQSTVSIRNLVTNDPLKHLRDRVETAIREKKTFTVCGNYYTIRRALLARGWIEKIRILYNTYDRDNLRKLQSTNILELLHNINDPQNGYVYKRMIMSKLLGQHQVDFYWDQNFDCFRVCHDNVKLTMVNRFRRGIFSYTSKQGLCESMKRAYWYQKPGVSCVRHPRSYNLSNSEDPKDFINDFKISAAMALLKWIVNNQENFNTDKISSPSGKIPFKIYHFAVAELSKIIRKCRHEDIDFEIEDAMDYEWNEFLEFYYKLVHVGNRFKSESKEKFQNILSGARSTLKKIEKYWPHLAMDGMMNIWILKPTNGSRGEGIYLCRTLQYILKIIKSNTTRRYIVQKYIVVIDYPKNPKASTGGFELLYKQEIHKLPDVESESLKLVGTRLSESYFYTPETKKDFGFKELCSSEDDISRQAHNISQISSDMKKTLENLLALIQAERERRNRLKHRYTSTNEQKRNKLSDNQDKDDDSNNSNDQDLKIEVIKAIKNDTEISKSEDAIEMRSSIKLNEEKLKRTLAKPKNTTKTLFNDIIESIKNLTFNYRSTNQT</sequence>
<dbReference type="AlphaFoldDB" id="A0A8K0C755"/>
<feature type="compositionally biased region" description="Polar residues" evidence="6">
    <location>
        <begin position="85"/>
        <end position="122"/>
    </location>
</feature>
<dbReference type="GO" id="GO:0003341">
    <property type="term" value="P:cilium movement"/>
    <property type="evidence" value="ECO:0007669"/>
    <property type="project" value="TreeGrafter"/>
</dbReference>
<keyword evidence="5" id="KW-0067">ATP-binding</keyword>
<gene>
    <name evidence="7" type="ORF">ILUMI_26942</name>
</gene>
<dbReference type="GO" id="GO:0005524">
    <property type="term" value="F:ATP binding"/>
    <property type="evidence" value="ECO:0007669"/>
    <property type="project" value="UniProtKB-KW"/>
</dbReference>
<dbReference type="GO" id="GO:0015630">
    <property type="term" value="C:microtubule cytoskeleton"/>
    <property type="evidence" value="ECO:0007669"/>
    <property type="project" value="TreeGrafter"/>
</dbReference>
<comment type="subcellular location">
    <subcellularLocation>
        <location evidence="1">Cytoplasm</location>
    </subcellularLocation>
</comment>
<dbReference type="GO" id="GO:0060271">
    <property type="term" value="P:cilium assembly"/>
    <property type="evidence" value="ECO:0007669"/>
    <property type="project" value="TreeGrafter"/>
</dbReference>
<reference evidence="7" key="1">
    <citation type="submission" date="2019-08" db="EMBL/GenBank/DDBJ databases">
        <title>The genome of the North American firefly Photinus pyralis.</title>
        <authorList>
            <consortium name="Photinus pyralis genome working group"/>
            <person name="Fallon T.R."/>
            <person name="Sander Lower S.E."/>
            <person name="Weng J.-K."/>
        </authorList>
    </citation>
    <scope>NUCLEOTIDE SEQUENCE</scope>
    <source>
        <strain evidence="7">TRF0915ILg1</strain>
        <tissue evidence="7">Whole body</tissue>
    </source>
</reference>
<dbReference type="GO" id="GO:0070736">
    <property type="term" value="F:protein-glycine ligase activity, initiating"/>
    <property type="evidence" value="ECO:0007669"/>
    <property type="project" value="TreeGrafter"/>
</dbReference>
<evidence type="ECO:0000256" key="4">
    <source>
        <dbReference type="ARBA" id="ARBA00022741"/>
    </source>
</evidence>
<dbReference type="Pfam" id="PF03133">
    <property type="entry name" value="TTL"/>
    <property type="match status" value="1"/>
</dbReference>
<proteinExistence type="predicted"/>
<keyword evidence="2" id="KW-0963">Cytoplasm</keyword>
<feature type="region of interest" description="Disordered" evidence="6">
    <location>
        <begin position="214"/>
        <end position="234"/>
    </location>
</feature>
<feature type="compositionally biased region" description="Basic and acidic residues" evidence="6">
    <location>
        <begin position="13"/>
        <end position="27"/>
    </location>
</feature>